<dbReference type="GO" id="GO:0003677">
    <property type="term" value="F:DNA binding"/>
    <property type="evidence" value="ECO:0007669"/>
    <property type="project" value="UniProtKB-UniRule"/>
</dbReference>
<dbReference type="Proteomes" id="UP000002033">
    <property type="component" value="Chromosome"/>
</dbReference>
<gene>
    <name evidence="6" type="ordered locus">Hden_1148</name>
</gene>
<evidence type="ECO:0000256" key="2">
    <source>
        <dbReference type="ARBA" id="ARBA00023125"/>
    </source>
</evidence>
<accession>D8JVS3</accession>
<dbReference type="InterPro" id="IPR009057">
    <property type="entry name" value="Homeodomain-like_sf"/>
</dbReference>
<evidence type="ECO:0000256" key="3">
    <source>
        <dbReference type="ARBA" id="ARBA00023163"/>
    </source>
</evidence>
<keyword evidence="2 4" id="KW-0238">DNA-binding</keyword>
<evidence type="ECO:0000259" key="5">
    <source>
        <dbReference type="PROSITE" id="PS50977"/>
    </source>
</evidence>
<dbReference type="AlphaFoldDB" id="D8JVS3"/>
<dbReference type="STRING" id="582899.Hden_1148"/>
<evidence type="ECO:0000256" key="1">
    <source>
        <dbReference type="ARBA" id="ARBA00023015"/>
    </source>
</evidence>
<dbReference type="SUPFAM" id="SSF46689">
    <property type="entry name" value="Homeodomain-like"/>
    <property type="match status" value="1"/>
</dbReference>
<keyword evidence="1" id="KW-0805">Transcription regulation</keyword>
<dbReference type="InterPro" id="IPR036271">
    <property type="entry name" value="Tet_transcr_reg_TetR-rel_C_sf"/>
</dbReference>
<dbReference type="SUPFAM" id="SSF48498">
    <property type="entry name" value="Tetracyclin repressor-like, C-terminal domain"/>
    <property type="match status" value="1"/>
</dbReference>
<dbReference type="InterPro" id="IPR001647">
    <property type="entry name" value="HTH_TetR"/>
</dbReference>
<dbReference type="PROSITE" id="PS50977">
    <property type="entry name" value="HTH_TETR_2"/>
    <property type="match status" value="1"/>
</dbReference>
<protein>
    <submittedName>
        <fullName evidence="6">Transcriptional regulator, TetR family</fullName>
    </submittedName>
</protein>
<evidence type="ECO:0000256" key="4">
    <source>
        <dbReference type="PROSITE-ProRule" id="PRU00335"/>
    </source>
</evidence>
<dbReference type="HOGENOM" id="CLU_069356_23_1_5"/>
<dbReference type="PANTHER" id="PTHR47506">
    <property type="entry name" value="TRANSCRIPTIONAL REGULATORY PROTEIN"/>
    <property type="match status" value="1"/>
</dbReference>
<sequence length="215" mass="24316">MNTLQINRLRMDGSPELAELPPRERIMVAARDLFYRYGLHPVGVDAIAETALTNKMTLYRHFKSKDDLIVAYIKRLADEGDEVWERIISENSGNPEKCLDAWVDYVEDVLTNKLERGCAIANAAVELDAEHPARAVIEAYKSRKRANLVKLFKSARYREPELLADEVFLLFEGARINIQCGKKGPASRLVRMLRNLLAAAPRLPASKVRRSPTIA</sequence>
<dbReference type="PANTHER" id="PTHR47506:SF3">
    <property type="entry name" value="HTH-TYPE TRANSCRIPTIONAL REGULATOR LMRA"/>
    <property type="match status" value="1"/>
</dbReference>
<keyword evidence="7" id="KW-1185">Reference proteome</keyword>
<proteinExistence type="predicted"/>
<evidence type="ECO:0000313" key="6">
    <source>
        <dbReference type="EMBL" id="ADJ22962.1"/>
    </source>
</evidence>
<feature type="DNA-binding region" description="H-T-H motif" evidence="4">
    <location>
        <begin position="43"/>
        <end position="62"/>
    </location>
</feature>
<feature type="domain" description="HTH tetR-type" evidence="5">
    <location>
        <begin position="20"/>
        <end position="80"/>
    </location>
</feature>
<dbReference type="Gene3D" id="1.10.357.10">
    <property type="entry name" value="Tetracycline Repressor, domain 2"/>
    <property type="match status" value="1"/>
</dbReference>
<dbReference type="PRINTS" id="PR00455">
    <property type="entry name" value="HTHTETR"/>
</dbReference>
<dbReference type="EMBL" id="CP002083">
    <property type="protein sequence ID" value="ADJ22962.1"/>
    <property type="molecule type" value="Genomic_DNA"/>
</dbReference>
<dbReference type="RefSeq" id="WP_013215177.1">
    <property type="nucleotide sequence ID" value="NC_014313.1"/>
</dbReference>
<organism evidence="6 7">
    <name type="scientific">Hyphomicrobium denitrificans (strain ATCC 51888 / DSM 1869 / NCIMB 11706 / TK 0415)</name>
    <dbReference type="NCBI Taxonomy" id="582899"/>
    <lineage>
        <taxon>Bacteria</taxon>
        <taxon>Pseudomonadati</taxon>
        <taxon>Pseudomonadota</taxon>
        <taxon>Alphaproteobacteria</taxon>
        <taxon>Hyphomicrobiales</taxon>
        <taxon>Hyphomicrobiaceae</taxon>
        <taxon>Hyphomicrobium</taxon>
    </lineage>
</organism>
<dbReference type="KEGG" id="hdn:Hden_1148"/>
<keyword evidence="3" id="KW-0804">Transcription</keyword>
<reference evidence="7" key="1">
    <citation type="journal article" date="2011" name="J. Bacteriol.">
        <title>Genome sequences of eight morphologically diverse alphaproteobacteria.</title>
        <authorList>
            <consortium name="US DOE Joint Genome Institute"/>
            <person name="Brown P.J."/>
            <person name="Kysela D.T."/>
            <person name="Buechlein A."/>
            <person name="Hemmerich C."/>
            <person name="Brun Y.V."/>
        </authorList>
    </citation>
    <scope>NUCLEOTIDE SEQUENCE [LARGE SCALE GENOMIC DNA]</scope>
    <source>
        <strain evidence="7">ATCC 51888 / DSM 1869 / NCIB 11706 / TK 0415</strain>
    </source>
</reference>
<dbReference type="eggNOG" id="COG1309">
    <property type="taxonomic scope" value="Bacteria"/>
</dbReference>
<name>D8JVS3_HYPDA</name>
<dbReference type="Pfam" id="PF00440">
    <property type="entry name" value="TetR_N"/>
    <property type="match status" value="1"/>
</dbReference>
<evidence type="ECO:0000313" key="7">
    <source>
        <dbReference type="Proteomes" id="UP000002033"/>
    </source>
</evidence>